<keyword evidence="9" id="KW-0460">Magnesium</keyword>
<reference evidence="20" key="1">
    <citation type="submission" date="2002-02" db="EMBL/GenBank/DDBJ databases">
        <title>Rice Genomic Sequence.</title>
        <authorList>
            <person name="Wing R.A."/>
            <person name="Yu Y."/>
            <person name="Soderlund C."/>
            <person name="Chen M."/>
            <person name="Kim H.-R."/>
            <person name="Rambo T."/>
            <person name="Saski C."/>
            <person name="Henry D."/>
            <person name="Oates R."/>
            <person name="Simmons J."/>
        </authorList>
    </citation>
    <scope>NUCLEOTIDE SEQUENCE</scope>
</reference>
<evidence type="ECO:0000259" key="19">
    <source>
        <dbReference type="Pfam" id="PF24626"/>
    </source>
</evidence>
<keyword evidence="5" id="KW-0479">Metal-binding</keyword>
<evidence type="ECO:0000256" key="2">
    <source>
        <dbReference type="ARBA" id="ARBA00022679"/>
    </source>
</evidence>
<dbReference type="Pfam" id="PF03732">
    <property type="entry name" value="Retrotrans_gag"/>
    <property type="match status" value="1"/>
</dbReference>
<evidence type="ECO:0000259" key="16">
    <source>
        <dbReference type="Pfam" id="PF03732"/>
    </source>
</evidence>
<evidence type="ECO:0000256" key="14">
    <source>
        <dbReference type="ARBA" id="ARBA00023172"/>
    </source>
</evidence>
<dbReference type="GO" id="GO:0003677">
    <property type="term" value="F:DNA binding"/>
    <property type="evidence" value="ECO:0007669"/>
    <property type="project" value="UniProtKB-KW"/>
</dbReference>
<protein>
    <submittedName>
        <fullName evidence="20">Polyprotein</fullName>
    </submittedName>
    <submittedName>
        <fullName evidence="21">Retroelement</fullName>
    </submittedName>
</protein>
<feature type="domain" description="Tf2-1-like SH3-like" evidence="19">
    <location>
        <begin position="860"/>
        <end position="920"/>
    </location>
</feature>
<dbReference type="GO" id="GO:0006508">
    <property type="term" value="P:proteolysis"/>
    <property type="evidence" value="ECO:0007669"/>
    <property type="project" value="UniProtKB-KW"/>
</dbReference>
<keyword evidence="7" id="KW-0255">Endonuclease</keyword>
<dbReference type="Proteomes" id="UP000000763">
    <property type="component" value="Chromosome 10"/>
</dbReference>
<feature type="domain" description="Retrotransposon gag" evidence="16">
    <location>
        <begin position="110"/>
        <end position="196"/>
    </location>
</feature>
<evidence type="ECO:0000256" key="5">
    <source>
        <dbReference type="ARBA" id="ARBA00022723"/>
    </source>
</evidence>
<reference evidence="22" key="3">
    <citation type="journal article" date="2005" name="Nature">
        <title>The map-based sequence of the rice genome.</title>
        <authorList>
            <consortium name="International rice genome sequencing project (IRGSP)"/>
            <person name="Matsumoto T."/>
            <person name="Wu J."/>
            <person name="Kanamori H."/>
            <person name="Katayose Y."/>
            <person name="Fujisawa M."/>
            <person name="Namiki N."/>
            <person name="Mizuno H."/>
            <person name="Yamamoto K."/>
            <person name="Antonio B.A."/>
            <person name="Baba T."/>
            <person name="Sakata K."/>
            <person name="Nagamura Y."/>
            <person name="Aoki H."/>
            <person name="Arikawa K."/>
            <person name="Arita K."/>
            <person name="Bito T."/>
            <person name="Chiden Y."/>
            <person name="Fujitsuka N."/>
            <person name="Fukunaka R."/>
            <person name="Hamada M."/>
            <person name="Harada C."/>
            <person name="Hayashi A."/>
            <person name="Hijishita S."/>
            <person name="Honda M."/>
            <person name="Hosokawa S."/>
            <person name="Ichikawa Y."/>
            <person name="Idonuma A."/>
            <person name="Iijima M."/>
            <person name="Ikeda M."/>
            <person name="Ikeno M."/>
            <person name="Ito K."/>
            <person name="Ito S."/>
            <person name="Ito T."/>
            <person name="Ito Y."/>
            <person name="Ito Y."/>
            <person name="Iwabuchi A."/>
            <person name="Kamiya K."/>
            <person name="Karasawa W."/>
            <person name="Kurita K."/>
            <person name="Katagiri S."/>
            <person name="Kikuta A."/>
            <person name="Kobayashi H."/>
            <person name="Kobayashi N."/>
            <person name="Machita K."/>
            <person name="Maehara T."/>
            <person name="Masukawa M."/>
            <person name="Mizubayashi T."/>
            <person name="Mukai Y."/>
            <person name="Nagasaki H."/>
            <person name="Nagata Y."/>
            <person name="Naito S."/>
            <person name="Nakashima M."/>
            <person name="Nakama Y."/>
            <person name="Nakamichi Y."/>
            <person name="Nakamura M."/>
            <person name="Meguro A."/>
            <person name="Negishi M."/>
            <person name="Ohta I."/>
            <person name="Ohta T."/>
            <person name="Okamoto M."/>
            <person name="Ono N."/>
            <person name="Saji S."/>
            <person name="Sakaguchi M."/>
            <person name="Sakai K."/>
            <person name="Shibata M."/>
            <person name="Shimokawa T."/>
            <person name="Song J."/>
            <person name="Takazaki Y."/>
            <person name="Terasawa K."/>
            <person name="Tsugane M."/>
            <person name="Tsuji K."/>
            <person name="Ueda S."/>
            <person name="Waki K."/>
            <person name="Yamagata H."/>
            <person name="Yamamoto M."/>
            <person name="Yamamoto S."/>
            <person name="Yamane H."/>
            <person name="Yoshiki S."/>
            <person name="Yoshihara R."/>
            <person name="Yukawa K."/>
            <person name="Zhong H."/>
            <person name="Yano M."/>
            <person name="Yuan Q."/>
            <person name="Ouyang S."/>
            <person name="Liu J."/>
            <person name="Jones K.M."/>
            <person name="Gansberger K."/>
            <person name="Moffat K."/>
            <person name="Hill J."/>
            <person name="Bera J."/>
            <person name="Fadrosh D."/>
            <person name="Jin S."/>
            <person name="Johri S."/>
            <person name="Kim M."/>
            <person name="Overton L."/>
            <person name="Reardon M."/>
            <person name="Tsitrin T."/>
            <person name="Vuong H."/>
            <person name="Weaver B."/>
            <person name="Ciecko A."/>
            <person name="Tallon L."/>
            <person name="Jackson J."/>
            <person name="Pai G."/>
            <person name="Aken S.V."/>
            <person name="Utterback T."/>
            <person name="Reidmuller S."/>
            <person name="Feldblyum T."/>
            <person name="Hsiao J."/>
            <person name="Zismann V."/>
            <person name="Iobst S."/>
            <person name="de Vazeille A.R."/>
            <person name="Buell C.R."/>
            <person name="Ying K."/>
            <person name="Li Y."/>
            <person name="Lu T."/>
            <person name="Huang Y."/>
            <person name="Zhao Q."/>
            <person name="Feng Q."/>
            <person name="Zhang L."/>
            <person name="Zhu J."/>
            <person name="Weng Q."/>
            <person name="Mu J."/>
            <person name="Lu Y."/>
            <person name="Fan D."/>
            <person name="Liu Y."/>
            <person name="Guan J."/>
            <person name="Zhang Y."/>
            <person name="Yu S."/>
            <person name="Liu X."/>
            <person name="Zhang Y."/>
            <person name="Hong G."/>
            <person name="Han B."/>
            <person name="Choisne N."/>
            <person name="Demange N."/>
            <person name="Orjeda G."/>
            <person name="Samain S."/>
            <person name="Cattolico L."/>
            <person name="Pelletier E."/>
            <person name="Couloux A."/>
            <person name="Segurens B."/>
            <person name="Wincker P."/>
            <person name="D'Hont A."/>
            <person name="Scarpelli C."/>
            <person name="Weissenbach J."/>
            <person name="Salanoubat M."/>
            <person name="Quetier F."/>
            <person name="Yu Y."/>
            <person name="Kim H.R."/>
            <person name="Rambo T."/>
            <person name="Currie J."/>
            <person name="Collura K."/>
            <person name="Luo M."/>
            <person name="Yang T."/>
            <person name="Ammiraju J.S.S."/>
            <person name="Engler F."/>
            <person name="Soderlund C."/>
            <person name="Wing R.A."/>
            <person name="Palmer L.E."/>
            <person name="de la Bastide M."/>
            <person name="Spiegel L."/>
            <person name="Nascimento L."/>
            <person name="Zutavern T."/>
            <person name="O'Shaughnessy A."/>
            <person name="Dike S."/>
            <person name="Dedhia N."/>
            <person name="Preston R."/>
            <person name="Balija V."/>
            <person name="McCombie W.R."/>
            <person name="Chow T."/>
            <person name="Chen H."/>
            <person name="Chung M."/>
            <person name="Chen C."/>
            <person name="Shaw J."/>
            <person name="Wu H."/>
            <person name="Hsiao K."/>
            <person name="Chao Y."/>
            <person name="Chu M."/>
            <person name="Cheng C."/>
            <person name="Hour A."/>
            <person name="Lee P."/>
            <person name="Lin S."/>
            <person name="Lin Y."/>
            <person name="Liou J."/>
            <person name="Liu S."/>
            <person name="Hsing Y."/>
            <person name="Raghuvanshi S."/>
            <person name="Mohanty A."/>
            <person name="Bharti A.K."/>
            <person name="Gaur A."/>
            <person name="Gupta V."/>
            <person name="Kumar D."/>
            <person name="Ravi V."/>
            <person name="Vij S."/>
            <person name="Kapur A."/>
            <person name="Khurana P."/>
            <person name="Khurana P."/>
            <person name="Khurana J.P."/>
            <person name="Tyagi A.K."/>
            <person name="Gaikwad K."/>
            <person name="Singh A."/>
            <person name="Dalal V."/>
            <person name="Srivastava S."/>
            <person name="Dixit A."/>
            <person name="Pal A.K."/>
            <person name="Ghazi I.A."/>
            <person name="Yadav M."/>
            <person name="Pandit A."/>
            <person name="Bhargava A."/>
            <person name="Sureshbabu K."/>
            <person name="Batra K."/>
            <person name="Sharma T.R."/>
            <person name="Mohapatra T."/>
            <person name="Singh N.K."/>
            <person name="Messing J."/>
            <person name="Nelson A.B."/>
            <person name="Fuks G."/>
            <person name="Kavchok S."/>
            <person name="Keizer G."/>
            <person name="Linton E."/>
            <person name="Llaca V."/>
            <person name="Song R."/>
            <person name="Tanyolac B."/>
            <person name="Young S."/>
            <person name="Ho-Il K."/>
            <person name="Hahn J.H."/>
            <person name="Sangsakoo G."/>
            <person name="Vanavichit A."/>
            <person name="de Mattos Luiz.A.T."/>
            <person name="Zimmer P.D."/>
            <person name="Malone G."/>
            <person name="Dellagostin O."/>
            <person name="de Oliveira A.C."/>
            <person name="Bevan M."/>
            <person name="Bancroft I."/>
            <person name="Minx P."/>
            <person name="Cordum H."/>
            <person name="Wilson R."/>
            <person name="Cheng Z."/>
            <person name="Jin W."/>
            <person name="Jiang J."/>
            <person name="Leong S.A."/>
            <person name="Iwama H."/>
            <person name="Gojobori T."/>
            <person name="Itoh T."/>
            <person name="Niimura Y."/>
            <person name="Fujii Y."/>
            <person name="Habara T."/>
            <person name="Sakai H."/>
            <person name="Sato Y."/>
            <person name="Wilson G."/>
            <person name="Kumar K."/>
            <person name="McCouch S."/>
            <person name="Juretic N."/>
            <person name="Hoen D."/>
            <person name="Wright S."/>
            <person name="Bruskiewich R."/>
            <person name="Bureau T."/>
            <person name="Miyao A."/>
            <person name="Hirochika H."/>
            <person name="Nishikawa T."/>
            <person name="Kadowaki K."/>
            <person name="Sugiura M."/>
            <person name="Burr B."/>
            <person name="Sasaki T."/>
        </authorList>
    </citation>
    <scope>NUCLEOTIDE SEQUENCE [LARGE SCALE GENOMIC DNA]</scope>
    <source>
        <strain evidence="22">cv. Nipponbare</strain>
    </source>
</reference>
<evidence type="ECO:0000256" key="1">
    <source>
        <dbReference type="ARBA" id="ARBA00022670"/>
    </source>
</evidence>
<dbReference type="GO" id="GO:0003887">
    <property type="term" value="F:DNA-directed DNA polymerase activity"/>
    <property type="evidence" value="ECO:0007669"/>
    <property type="project" value="UniProtKB-KW"/>
</dbReference>
<keyword evidence="4" id="KW-0540">Nuclease</keyword>
<name>A0A5S6R994_ORYSJ</name>
<dbReference type="Gene3D" id="3.10.20.370">
    <property type="match status" value="1"/>
</dbReference>
<keyword evidence="12" id="KW-0239">DNA-directed DNA polymerase</keyword>
<evidence type="ECO:0000256" key="9">
    <source>
        <dbReference type="ARBA" id="ARBA00022842"/>
    </source>
</evidence>
<dbReference type="Gene3D" id="3.10.10.10">
    <property type="entry name" value="HIV Type 1 Reverse Transcriptase, subunit A, domain 1"/>
    <property type="match status" value="1"/>
</dbReference>
<keyword evidence="6" id="KW-0064">Aspartyl protease</keyword>
<dbReference type="AlphaFoldDB" id="A0A5S6R994"/>
<dbReference type="GO" id="GO:0015074">
    <property type="term" value="P:DNA integration"/>
    <property type="evidence" value="ECO:0007669"/>
    <property type="project" value="UniProtKB-KW"/>
</dbReference>
<dbReference type="Pfam" id="PF24626">
    <property type="entry name" value="SH3_Tf2-1"/>
    <property type="match status" value="1"/>
</dbReference>
<dbReference type="SUPFAM" id="SSF56672">
    <property type="entry name" value="DNA/RNA polymerases"/>
    <property type="match status" value="1"/>
</dbReference>
<dbReference type="GO" id="GO:0006310">
    <property type="term" value="P:DNA recombination"/>
    <property type="evidence" value="ECO:0007669"/>
    <property type="project" value="UniProtKB-KW"/>
</dbReference>
<evidence type="ECO:0000256" key="8">
    <source>
        <dbReference type="ARBA" id="ARBA00022801"/>
    </source>
</evidence>
<evidence type="ECO:0000256" key="7">
    <source>
        <dbReference type="ARBA" id="ARBA00022759"/>
    </source>
</evidence>
<dbReference type="CDD" id="cd09274">
    <property type="entry name" value="RNase_HI_RT_Ty3"/>
    <property type="match status" value="1"/>
</dbReference>
<dbReference type="PANTHER" id="PTHR37984:SF5">
    <property type="entry name" value="PROTEIN NYNRIN-LIKE"/>
    <property type="match status" value="1"/>
</dbReference>
<dbReference type="GO" id="GO:0003964">
    <property type="term" value="F:RNA-directed DNA polymerase activity"/>
    <property type="evidence" value="ECO:0007669"/>
    <property type="project" value="UniProtKB-KW"/>
</dbReference>
<keyword evidence="15" id="KW-0511">Multifunctional enzyme</keyword>
<keyword evidence="13" id="KW-0238">DNA-binding</keyword>
<organism evidence="20 22">
    <name type="scientific">Oryza sativa subsp. japonica</name>
    <name type="common">Rice</name>
    <dbReference type="NCBI Taxonomy" id="39947"/>
    <lineage>
        <taxon>Eukaryota</taxon>
        <taxon>Viridiplantae</taxon>
        <taxon>Streptophyta</taxon>
        <taxon>Embryophyta</taxon>
        <taxon>Tracheophyta</taxon>
        <taxon>Spermatophyta</taxon>
        <taxon>Magnoliopsida</taxon>
        <taxon>Liliopsida</taxon>
        <taxon>Poales</taxon>
        <taxon>Poaceae</taxon>
        <taxon>BOP clade</taxon>
        <taxon>Oryzoideae</taxon>
        <taxon>Oryzeae</taxon>
        <taxon>Oryzinae</taxon>
        <taxon>Oryza</taxon>
        <taxon>Oryza sativa</taxon>
    </lineage>
</organism>
<keyword evidence="10" id="KW-0229">DNA integration</keyword>
<keyword evidence="3" id="KW-0548">Nucleotidyltransferase</keyword>
<dbReference type="InterPro" id="IPR043502">
    <property type="entry name" value="DNA/RNA_pol_sf"/>
</dbReference>
<sequence length="999" mass="112126">MGNIIGVNGEMNGYNGEEDQLLAAATVDLLDASYCAVTMDLLAAFYRAAAVVLLAAPCRAAPVDRWHSAATATAGDRHRATVAEKALDRDRNQGFELGSGGIGVTGDFAGGNAAIWLQTYEELHSVESWAELCVVVHSKFGKDKYQEHLEELENMSQEGSVDEYYTKFEELMHKVLIYNRAFDDTYFVTKFMGGLKTEIKAAIKLHKPRSVDAALSLAKTQEELLGELNKKPYQKHHFKELYKPVNKLPYQGKGILGAAPEENKKVDEKPKWEEQFDSLKAARRARGECFKCGEKYGPGHKCPKSVQLHVVEEIWDIFQLHGGIETGEEMKRVVMRNWYSLRSSSNFLAEHLVDKLGLKCKEVQTTQGQTFVTDFKILALGGYDMILGMEWPEAFSPILVDWQKKTLNFTYQQQRVTLTGIKHQFSLGSALSVKQLKGLHKDGTSDEHDIPVEIEHVIAEYSDRFQEPKEFDHCIPLLPGAKPVSRKPYRYAPQQKDEIEKQVTQMLQEGLIQSSAGPFASPVLLVKQKDGYDRKFIKAYGVIAKPLTRLLKKEVMYSWGAEQQHAFDAVKKALTQAPVLALPDLTKQFVVETDTSDKRIGVVLLQQGHPIAFISKALGVKSQAMSTYEKECMAILLAINKWRSYLQHAEFVIQTDHKSLIHLTDQQLSTNMQQKAFLKLMGLQYVINLKKGSDNQVADALSRRHEEEGLAMSVSTLRWLETVVEAYQQDPFTQQLLAALSLNPEGVDGFLLINGVIKLKGKIWLGDLPEAHQVVLLAMHSSGIGGHSRITATYQRIKNMFVWPGLKKSVHYWLSQAQHWYNTSFHIVLGKSPYEVLFARKPTHFGVVDVGSSTIPDVQVYLKLQPFAQLSIAQRSCQKISFRYFGPYTVLERVGQVAYRLDLPAGSQIHPVVHVSLLKAAVKPDTIVSPELPLQITDDSVLLQPEVVLRRSLIKRGKAAVPYGLIQWTGVPAELATWENLRHLKLRFPSAPAWGQALS</sequence>
<evidence type="ECO:0000256" key="4">
    <source>
        <dbReference type="ARBA" id="ARBA00022722"/>
    </source>
</evidence>
<evidence type="ECO:0000259" key="17">
    <source>
        <dbReference type="Pfam" id="PF17919"/>
    </source>
</evidence>
<feature type="domain" description="Reverse transcriptase/retrotransposon-derived protein RNase H-like" evidence="17">
    <location>
        <begin position="559"/>
        <end position="653"/>
    </location>
</feature>
<dbReference type="Gene3D" id="1.10.340.70">
    <property type="match status" value="1"/>
</dbReference>
<evidence type="ECO:0000259" key="18">
    <source>
        <dbReference type="Pfam" id="PF17921"/>
    </source>
</evidence>
<feature type="domain" description="Integrase zinc-binding" evidence="18">
    <location>
        <begin position="772"/>
        <end position="815"/>
    </location>
</feature>
<keyword evidence="2" id="KW-0808">Transferase</keyword>
<keyword evidence="1" id="KW-0645">Protease</keyword>
<evidence type="ECO:0000256" key="6">
    <source>
        <dbReference type="ARBA" id="ARBA00022750"/>
    </source>
</evidence>
<dbReference type="InterPro" id="IPR021109">
    <property type="entry name" value="Peptidase_aspartic_dom_sf"/>
</dbReference>
<dbReference type="Pfam" id="PF17921">
    <property type="entry name" value="Integrase_H2C2"/>
    <property type="match status" value="1"/>
</dbReference>
<dbReference type="InterPro" id="IPR005162">
    <property type="entry name" value="Retrotrans_gag_dom"/>
</dbReference>
<evidence type="ECO:0000313" key="21">
    <source>
        <dbReference type="EMBL" id="AAM74469.1"/>
    </source>
</evidence>
<reference evidence="22" key="4">
    <citation type="journal article" date="2008" name="Nucleic Acids Res.">
        <title>The rice annotation project database (RAP-DB): 2008 update.</title>
        <authorList>
            <consortium name="The rice annotation project (RAP)"/>
        </authorList>
    </citation>
    <scope>GENOME REANNOTATION</scope>
    <source>
        <strain evidence="22">cv. Nipponbare</strain>
    </source>
</reference>
<evidence type="ECO:0000313" key="20">
    <source>
        <dbReference type="EMBL" id="AAL77156.1"/>
    </source>
</evidence>
<evidence type="ECO:0000256" key="13">
    <source>
        <dbReference type="ARBA" id="ARBA00023125"/>
    </source>
</evidence>
<dbReference type="GO" id="GO:0004190">
    <property type="term" value="F:aspartic-type endopeptidase activity"/>
    <property type="evidence" value="ECO:0007669"/>
    <property type="project" value="UniProtKB-KW"/>
</dbReference>
<dbReference type="InterPro" id="IPR041588">
    <property type="entry name" value="Integrase_H2C2"/>
</dbReference>
<evidence type="ECO:0000256" key="12">
    <source>
        <dbReference type="ARBA" id="ARBA00022932"/>
    </source>
</evidence>
<evidence type="ECO:0000256" key="15">
    <source>
        <dbReference type="ARBA" id="ARBA00023268"/>
    </source>
</evidence>
<evidence type="ECO:0000313" key="22">
    <source>
        <dbReference type="Proteomes" id="UP000000763"/>
    </source>
</evidence>
<dbReference type="GO" id="GO:0046872">
    <property type="term" value="F:metal ion binding"/>
    <property type="evidence" value="ECO:0007669"/>
    <property type="project" value="UniProtKB-KW"/>
</dbReference>
<evidence type="ECO:0000256" key="11">
    <source>
        <dbReference type="ARBA" id="ARBA00022918"/>
    </source>
</evidence>
<dbReference type="EMBL" id="AC091732">
    <property type="protein sequence ID" value="AAL77156.1"/>
    <property type="molecule type" value="Genomic_DNA"/>
</dbReference>
<dbReference type="InterPro" id="IPR050951">
    <property type="entry name" value="Retrovirus_Pol_polyprotein"/>
</dbReference>
<evidence type="ECO:0000256" key="10">
    <source>
        <dbReference type="ARBA" id="ARBA00022908"/>
    </source>
</evidence>
<dbReference type="InterPro" id="IPR041577">
    <property type="entry name" value="RT_RNaseH_2"/>
</dbReference>
<reference evidence="21" key="2">
    <citation type="submission" date="2002-07" db="EMBL/GenBank/DDBJ databases">
        <title>Genomic sequence for Oryza sativa, Nipponbare strain, clone OSJNAa0019N10, from chromosome 10, complete sequence.</title>
        <authorList>
            <person name="McCombie W.R."/>
            <person name="de la Bastide M."/>
            <person name="Spiegel L."/>
            <person name="Preston R."/>
            <person name="Ferraro K."/>
            <person name="Kuit K."/>
            <person name="Nascimento L."/>
            <person name="Zutavern T."/>
            <person name="Balija V."/>
            <person name="Bell M."/>
            <person name="Baker J."/>
            <person name="Miller B."/>
            <person name="Katzenberger F."/>
            <person name="Muller S."/>
            <person name="King L."/>
            <person name="Sullivan P."/>
            <person name="Yang C."/>
            <person name="Dike S."/>
            <person name="O'Shaughnessy A."/>
            <person name="Palmer L."/>
            <person name="Dedhia N."/>
        </authorList>
    </citation>
    <scope>NUCLEOTIDE SEQUENCE</scope>
</reference>
<keyword evidence="11" id="KW-0695">RNA-directed DNA polymerase</keyword>
<keyword evidence="8" id="KW-0378">Hydrolase</keyword>
<keyword evidence="14" id="KW-0233">DNA recombination</keyword>
<dbReference type="InterPro" id="IPR056924">
    <property type="entry name" value="SH3_Tf2-1"/>
</dbReference>
<dbReference type="PANTHER" id="PTHR37984">
    <property type="entry name" value="PROTEIN CBG26694"/>
    <property type="match status" value="1"/>
</dbReference>
<dbReference type="GO" id="GO:0004519">
    <property type="term" value="F:endonuclease activity"/>
    <property type="evidence" value="ECO:0007669"/>
    <property type="project" value="UniProtKB-KW"/>
</dbReference>
<accession>A0A5S6R994</accession>
<proteinExistence type="predicted"/>
<dbReference type="EMBL" id="AC124213">
    <property type="protein sequence ID" value="AAM74469.1"/>
    <property type="molecule type" value="Genomic_DNA"/>
</dbReference>
<gene>
    <name evidence="20" type="primary">OSJNBb0091O09.7</name>
    <name evidence="21" type="synonym">OSJNAa0019N10.27</name>
</gene>
<evidence type="ECO:0000256" key="3">
    <source>
        <dbReference type="ARBA" id="ARBA00022695"/>
    </source>
</evidence>
<dbReference type="Gene3D" id="2.40.70.10">
    <property type="entry name" value="Acid Proteases"/>
    <property type="match status" value="1"/>
</dbReference>
<dbReference type="Pfam" id="PF17919">
    <property type="entry name" value="RT_RNaseH_2"/>
    <property type="match status" value="1"/>
</dbReference>